<reference evidence="1" key="1">
    <citation type="submission" date="2013-12" db="EMBL/GenBank/DDBJ databases">
        <title>The Genome Sequence of Aphanomyces invadans NJM9701.</title>
        <authorList>
            <consortium name="The Broad Institute Genomics Platform"/>
            <person name="Russ C."/>
            <person name="Tyler B."/>
            <person name="van West P."/>
            <person name="Dieguez-Uribeondo J."/>
            <person name="Young S.K."/>
            <person name="Zeng Q."/>
            <person name="Gargeya S."/>
            <person name="Fitzgerald M."/>
            <person name="Abouelleil A."/>
            <person name="Alvarado L."/>
            <person name="Chapman S.B."/>
            <person name="Gainer-Dewar J."/>
            <person name="Goldberg J."/>
            <person name="Griggs A."/>
            <person name="Gujja S."/>
            <person name="Hansen M."/>
            <person name="Howarth C."/>
            <person name="Imamovic A."/>
            <person name="Ireland A."/>
            <person name="Larimer J."/>
            <person name="McCowan C."/>
            <person name="Murphy C."/>
            <person name="Pearson M."/>
            <person name="Poon T.W."/>
            <person name="Priest M."/>
            <person name="Roberts A."/>
            <person name="Saif S."/>
            <person name="Shea T."/>
            <person name="Sykes S."/>
            <person name="Wortman J."/>
            <person name="Nusbaum C."/>
            <person name="Birren B."/>
        </authorList>
    </citation>
    <scope>NUCLEOTIDE SEQUENCE [LARGE SCALE GENOMIC DNA]</scope>
    <source>
        <strain evidence="1">NJM9701</strain>
    </source>
</reference>
<dbReference type="RefSeq" id="XP_008871565.1">
    <property type="nucleotide sequence ID" value="XM_008873343.1"/>
</dbReference>
<sequence length="220" mass="24978">MRSTDGPPPDPGQLWVAYCARTRRPLKQAQYYFHLKRQKFKQATLRARFQAAHDFDTGLLSAAEHLAAEETYDLRMREAKQRDHDRQFDWHANENERSSRFFFRRCLHLSPAAIHAAFNDHWRTIMAPAAPPPINAAAQTHLLGLITERLSDHDRTALDAPFTTPELADAIRGMSPNKSPGLDGRTNNGLENFEALCLVLSLQLRLEAACFSLDDVAMNQ</sequence>
<organism evidence="1">
    <name type="scientific">Aphanomyces invadans</name>
    <dbReference type="NCBI Taxonomy" id="157072"/>
    <lineage>
        <taxon>Eukaryota</taxon>
        <taxon>Sar</taxon>
        <taxon>Stramenopiles</taxon>
        <taxon>Oomycota</taxon>
        <taxon>Saprolegniomycetes</taxon>
        <taxon>Saprolegniales</taxon>
        <taxon>Verrucalvaceae</taxon>
        <taxon>Aphanomyces</taxon>
    </lineage>
</organism>
<dbReference type="EMBL" id="KI913966">
    <property type="protein sequence ID" value="ETV99789.1"/>
    <property type="molecule type" value="Genomic_DNA"/>
</dbReference>
<protein>
    <recommendedName>
        <fullName evidence="2">Reverse transcriptase domain-containing protein</fullName>
    </recommendedName>
</protein>
<dbReference type="OrthoDB" id="76450at2759"/>
<gene>
    <name evidence="1" type="ORF">H310_07833</name>
</gene>
<dbReference type="VEuPathDB" id="FungiDB:H310_07833"/>
<accession>A0A024U0N3</accession>
<evidence type="ECO:0008006" key="2">
    <source>
        <dbReference type="Google" id="ProtNLM"/>
    </source>
</evidence>
<dbReference type="AlphaFoldDB" id="A0A024U0N3"/>
<proteinExistence type="predicted"/>
<dbReference type="GeneID" id="20084883"/>
<evidence type="ECO:0000313" key="1">
    <source>
        <dbReference type="EMBL" id="ETV99789.1"/>
    </source>
</evidence>
<name>A0A024U0N3_9STRA</name>